<sequence>MELQPVPRVLPSNAPPLHDGSDDDLRYASRVLQEHSGNRQHSSYALADGYAPKFQAAVQTENAWPATYQQYQQHTINPQPTYRRAYSYGHVPRQLYNYSRHRQYEYDIRQRADALFQRFQKSEGYTKYRSRQQKDDKNGQEQKWPDELERAFFQALVKFPPMGRRKMMHKEKQRGRNELIADYIQQVTGVLRGRKQVSSHIQVLKPFVESDPYIMQVLSKDDHGKSPSHLVGFGGPMSGRRMSTYHGAGAAMPYGTRSMHIPAAETDIDNVRRMKDKLDIFQPNSFSMFVQQKTPRPDESVLEERLHTYTQSIDMPLVADVPFQEWQGSSHELLVAMSAKQQLDCNILVADVSIGFPTASFRNMTGVELGISFVCSINHLDPKSVVRCRNSFYRKGKRVYNEDFDAPLQYSDDRRNITTSLKFGSNFWVKMLHQLAARLQREPTETDPEAATEVDSLLRGLTAMLEILVVSPHGNERILVMCWTFRKSSVSQGRASWRRLIMPPPAIPPLQYPEPPKNEHTDSVYDYGTQCVDIPAADPLTQPMLQSPFEYDGNSGSALSSATWPTSMSDGSLSAHPDNAATFSADNSFDFIAGSISLSYDQSAAFDPTLDFSNFDTTATFDSTAFDFGTTADLVQDPALDQLTDQWWDTAASSYDVQAPLAGVVPETHYAPQAQIEGSSQVYADFDGQFDQDPYPSQQEQQAYGGAKQDLSMLADASYLRSMLPKQEPL</sequence>
<dbReference type="PANTHER" id="PTHR11834:SF0">
    <property type="entry name" value="PROTEIN SCALLOPED"/>
    <property type="match status" value="1"/>
</dbReference>
<evidence type="ECO:0000256" key="3">
    <source>
        <dbReference type="ARBA" id="ARBA00023015"/>
    </source>
</evidence>
<proteinExistence type="inferred from homology"/>
<dbReference type="InterPro" id="IPR050937">
    <property type="entry name" value="TEC1_TEAD_TF"/>
</dbReference>
<dbReference type="AlphaFoldDB" id="A0AAE1C0R4"/>
<keyword evidence="3" id="KW-0805">Transcription regulation</keyword>
<feature type="domain" description="TEA" evidence="8">
    <location>
        <begin position="137"/>
        <end position="211"/>
    </location>
</feature>
<feature type="DNA-binding region" description="TEA" evidence="6">
    <location>
        <begin position="137"/>
        <end position="211"/>
    </location>
</feature>
<evidence type="ECO:0000259" key="8">
    <source>
        <dbReference type="PROSITE" id="PS51088"/>
    </source>
</evidence>
<evidence type="ECO:0000256" key="5">
    <source>
        <dbReference type="ARBA" id="ARBA00023242"/>
    </source>
</evidence>
<dbReference type="PANTHER" id="PTHR11834">
    <property type="entry name" value="TRANSCRIPTIONAL ENHANCER FACTOR TEF RELATED"/>
    <property type="match status" value="1"/>
</dbReference>
<keyword evidence="5" id="KW-0539">Nucleus</keyword>
<feature type="region of interest" description="Disordered" evidence="7">
    <location>
        <begin position="1"/>
        <end position="23"/>
    </location>
</feature>
<dbReference type="Gene3D" id="6.10.20.40">
    <property type="entry name" value="TEA/ATTS domain"/>
    <property type="match status" value="1"/>
</dbReference>
<evidence type="ECO:0000256" key="7">
    <source>
        <dbReference type="SAM" id="MobiDB-lite"/>
    </source>
</evidence>
<dbReference type="GO" id="GO:0005667">
    <property type="term" value="C:transcription regulator complex"/>
    <property type="evidence" value="ECO:0007669"/>
    <property type="project" value="TreeGrafter"/>
</dbReference>
<dbReference type="EMBL" id="JAUTXT010000021">
    <property type="protein sequence ID" value="KAK3674197.1"/>
    <property type="molecule type" value="Genomic_DNA"/>
</dbReference>
<dbReference type="InterPro" id="IPR038096">
    <property type="entry name" value="TEA/ATTS_sf"/>
</dbReference>
<comment type="similarity">
    <text evidence="2">Belongs to the TEC1 family.</text>
</comment>
<dbReference type="GO" id="GO:0000978">
    <property type="term" value="F:RNA polymerase II cis-regulatory region sequence-specific DNA binding"/>
    <property type="evidence" value="ECO:0007669"/>
    <property type="project" value="TreeGrafter"/>
</dbReference>
<gene>
    <name evidence="9" type="ORF">LTR78_006044</name>
</gene>
<name>A0AAE1C0R4_9PEZI</name>
<dbReference type="PROSITE" id="PS51088">
    <property type="entry name" value="TEA_2"/>
    <property type="match status" value="1"/>
</dbReference>
<keyword evidence="10" id="KW-1185">Reference proteome</keyword>
<organism evidence="9 10">
    <name type="scientific">Recurvomyces mirabilis</name>
    <dbReference type="NCBI Taxonomy" id="574656"/>
    <lineage>
        <taxon>Eukaryota</taxon>
        <taxon>Fungi</taxon>
        <taxon>Dikarya</taxon>
        <taxon>Ascomycota</taxon>
        <taxon>Pezizomycotina</taxon>
        <taxon>Dothideomycetes</taxon>
        <taxon>Dothideomycetidae</taxon>
        <taxon>Mycosphaerellales</taxon>
        <taxon>Teratosphaeriaceae</taxon>
        <taxon>Recurvomyces</taxon>
    </lineage>
</organism>
<dbReference type="SMART" id="SM00426">
    <property type="entry name" value="TEA"/>
    <property type="match status" value="1"/>
</dbReference>
<dbReference type="Proteomes" id="UP001274830">
    <property type="component" value="Unassembled WGS sequence"/>
</dbReference>
<evidence type="ECO:0000313" key="9">
    <source>
        <dbReference type="EMBL" id="KAK3674197.1"/>
    </source>
</evidence>
<comment type="subcellular location">
    <subcellularLocation>
        <location evidence="1">Nucleus</location>
    </subcellularLocation>
</comment>
<keyword evidence="4" id="KW-0804">Transcription</keyword>
<evidence type="ECO:0000256" key="2">
    <source>
        <dbReference type="ARBA" id="ARBA00008421"/>
    </source>
</evidence>
<dbReference type="GO" id="GO:0005634">
    <property type="term" value="C:nucleus"/>
    <property type="evidence" value="ECO:0007669"/>
    <property type="project" value="UniProtKB-SubCell"/>
</dbReference>
<evidence type="ECO:0000256" key="4">
    <source>
        <dbReference type="ARBA" id="ARBA00023163"/>
    </source>
</evidence>
<evidence type="ECO:0000256" key="6">
    <source>
        <dbReference type="PROSITE-ProRule" id="PRU00505"/>
    </source>
</evidence>
<dbReference type="Pfam" id="PF01285">
    <property type="entry name" value="TEA"/>
    <property type="match status" value="1"/>
</dbReference>
<accession>A0AAE1C0R4</accession>
<evidence type="ECO:0000256" key="1">
    <source>
        <dbReference type="ARBA" id="ARBA00004123"/>
    </source>
</evidence>
<protein>
    <recommendedName>
        <fullName evidence="8">TEA domain-containing protein</fullName>
    </recommendedName>
</protein>
<dbReference type="PRINTS" id="PR00065">
    <property type="entry name" value="TEADOMAIN"/>
</dbReference>
<comment type="caution">
    <text evidence="9">The sequence shown here is derived from an EMBL/GenBank/DDBJ whole genome shotgun (WGS) entry which is preliminary data.</text>
</comment>
<dbReference type="InterPro" id="IPR000818">
    <property type="entry name" value="TEA/ATTS_dom"/>
</dbReference>
<reference evidence="9" key="1">
    <citation type="submission" date="2023-07" db="EMBL/GenBank/DDBJ databases">
        <title>Black Yeasts Isolated from many extreme environments.</title>
        <authorList>
            <person name="Coleine C."/>
            <person name="Stajich J.E."/>
            <person name="Selbmann L."/>
        </authorList>
    </citation>
    <scope>NUCLEOTIDE SEQUENCE</scope>
    <source>
        <strain evidence="9">CCFEE 5485</strain>
    </source>
</reference>
<evidence type="ECO:0000313" key="10">
    <source>
        <dbReference type="Proteomes" id="UP001274830"/>
    </source>
</evidence>
<dbReference type="GO" id="GO:0000981">
    <property type="term" value="F:DNA-binding transcription factor activity, RNA polymerase II-specific"/>
    <property type="evidence" value="ECO:0007669"/>
    <property type="project" value="TreeGrafter"/>
</dbReference>